<dbReference type="Pfam" id="PF00078">
    <property type="entry name" value="RVT_1"/>
    <property type="match status" value="1"/>
</dbReference>
<dbReference type="InterPro" id="IPR002219">
    <property type="entry name" value="PKC_DAG/PE"/>
</dbReference>
<evidence type="ECO:0000259" key="3">
    <source>
        <dbReference type="PROSITE" id="PS50878"/>
    </source>
</evidence>
<evidence type="ECO:0000313" key="4">
    <source>
        <dbReference type="EMBL" id="KAK3545107.1"/>
    </source>
</evidence>
<evidence type="ECO:0000259" key="2">
    <source>
        <dbReference type="PROSITE" id="PS50081"/>
    </source>
</evidence>
<name>A0AAE0R6G6_9TELE</name>
<feature type="region of interest" description="Disordered" evidence="1">
    <location>
        <begin position="365"/>
        <end position="387"/>
    </location>
</feature>
<feature type="domain" description="Phorbol-ester/DAG-type" evidence="2">
    <location>
        <begin position="112"/>
        <end position="163"/>
    </location>
</feature>
<dbReference type="EMBL" id="JAUCMX010000005">
    <property type="protein sequence ID" value="KAK3545107.1"/>
    <property type="molecule type" value="Genomic_DNA"/>
</dbReference>
<dbReference type="InterPro" id="IPR036691">
    <property type="entry name" value="Endo/exonu/phosph_ase_sf"/>
</dbReference>
<dbReference type="Pfam" id="PF23058">
    <property type="entry name" value="RBD_ZCCHC3_2nd"/>
    <property type="match status" value="1"/>
</dbReference>
<feature type="region of interest" description="Disordered" evidence="1">
    <location>
        <begin position="312"/>
        <end position="334"/>
    </location>
</feature>
<accession>A0AAE0R6G6</accession>
<gene>
    <name evidence="4" type="ORF">QTP70_000781</name>
</gene>
<evidence type="ECO:0008006" key="6">
    <source>
        <dbReference type="Google" id="ProtNLM"/>
    </source>
</evidence>
<keyword evidence="5" id="KW-1185">Reference proteome</keyword>
<feature type="compositionally biased region" description="Acidic residues" evidence="1">
    <location>
        <begin position="367"/>
        <end position="376"/>
    </location>
</feature>
<organism evidence="4 5">
    <name type="scientific">Hemibagrus guttatus</name>
    <dbReference type="NCBI Taxonomy" id="175788"/>
    <lineage>
        <taxon>Eukaryota</taxon>
        <taxon>Metazoa</taxon>
        <taxon>Chordata</taxon>
        <taxon>Craniata</taxon>
        <taxon>Vertebrata</taxon>
        <taxon>Euteleostomi</taxon>
        <taxon>Actinopterygii</taxon>
        <taxon>Neopterygii</taxon>
        <taxon>Teleostei</taxon>
        <taxon>Ostariophysi</taxon>
        <taxon>Siluriformes</taxon>
        <taxon>Bagridae</taxon>
        <taxon>Hemibagrus</taxon>
    </lineage>
</organism>
<feature type="region of interest" description="Disordered" evidence="1">
    <location>
        <begin position="199"/>
        <end position="280"/>
    </location>
</feature>
<dbReference type="GO" id="GO:0003676">
    <property type="term" value="F:nucleic acid binding"/>
    <property type="evidence" value="ECO:0007669"/>
    <property type="project" value="InterPro"/>
</dbReference>
<sequence length="1257" mass="137839">MDVTFTAFADCSAFFDLCSRSPGEEVLRGLRLVPLFAMDEVPITVHLYNPFVADEDIRIFLQRFCSSVSSGERVRGRFGIWNGKRRFLAKLRVDPSAPGGLLHPPGGFSIGPHRGFLHYPGQPLYCRRCGALGHTKEKCSGRRCRRCGGEDHATAECGAPRTCSLCGSEDHLFRHCPSRKGTFADLFAEGLEAVAAPPGQQQEGLAPGSGTAHEPEAVGEAGVSAEEAADHPEEQQPPPTELAGAEGDPRLESQPAEGQSAEPTTTGGEATGGFGDTQSTWTPVDWVEALEGVEAAPSPVHPDWAVMEFTDSLTSGSPGPAPPQEPLEPPGCASATVAGTAAVERGQKRSRLEEGREFDLCAVDDAGSIEETEGTEGEAGGKRPSGLECHLRSEAEGKGFSEGWRSGPSVWGVGDGRADGVGILFNSYDWAIEAAVSVVPGRVLCVDGTFRGLRFRAIAVYAPCRVGQRRGFFRLLEPLLSTNRLLLVGGDFNVDVEAEGGGELAQVVAGAGLVDVYRSVEPQASGHTWRNSRGDTVRLDFLFVAERARVQSCSLRPFWGSDHCMVVGGIELEVGQRGRGFWRLNTTVLQDPSFCKVFRHLYAGWRRLRGLYTTQIEWWEDLKRRVAILCHWWGQEMARRRREGAETWSRELCEAWKAGDYGRLRDASEALRAHYEAEARSHFVQAGREALEQDERPTRYFFSSVRSPQRRSYIEGLRSGPDVVTSPGDMLEVARSFYSDLFGVRQTEDDCAAVFLDAVAGRMPEESVPDLEREISLEEVERAMLSLKTGVAPGGDGLPAEWYRTFWPVVGPDLLAVYREAVSFGALPPSALVGYITLLYKKGGRTELANWRPITLLTVDYKILAKLMVLRLREVMARVVHPDQTCGVPGRMCGMNLALVRDALAWADQRRVPLALLRLDQEKAFDRVSHAFLFALLRRMGFGPGFVAMVRLLYAGAVSRVIVNGHCSGLIEQRGGVRQGCPLSPLLYVLYLEPLAERLRREPAFQGLHIPGAGGTRAKVSVYADDATLFLGRDEDFRAVSGILEAFSDVTGARINRSKSAVLYAGAWAGRSDVPGGFALCQDGLKILGVVFWREDSAQKNWGIALSKLKARAESWCKRDLSLTGRVVAACSDLLAGLNHLALVFPIPFVTGRRLERALFTFIWGGRSEQVSRTTMCTERKKGGRGVACIPLKTMAMHVAFLTKLVRGTEGHMASLFARFWIGFALRAVIPWKGTSPWSTDRPWHYQKVAEFIRGHP</sequence>
<proteinExistence type="predicted"/>
<dbReference type="InterPro" id="IPR000477">
    <property type="entry name" value="RT_dom"/>
</dbReference>
<evidence type="ECO:0000313" key="5">
    <source>
        <dbReference type="Proteomes" id="UP001274896"/>
    </source>
</evidence>
<protein>
    <recommendedName>
        <fullName evidence="6">Reverse transcriptase domain-containing protein</fullName>
    </recommendedName>
</protein>
<dbReference type="SUPFAM" id="SSF57756">
    <property type="entry name" value="Retrovirus zinc finger-like domains"/>
    <property type="match status" value="1"/>
</dbReference>
<dbReference type="SMART" id="SM00343">
    <property type="entry name" value="ZnF_C2HC"/>
    <property type="match status" value="3"/>
</dbReference>
<dbReference type="Gene3D" id="4.10.60.10">
    <property type="entry name" value="Zinc finger, CCHC-type"/>
    <property type="match status" value="1"/>
</dbReference>
<dbReference type="GO" id="GO:0008270">
    <property type="term" value="F:zinc ion binding"/>
    <property type="evidence" value="ECO:0007669"/>
    <property type="project" value="InterPro"/>
</dbReference>
<dbReference type="Proteomes" id="UP001274896">
    <property type="component" value="Unassembled WGS sequence"/>
</dbReference>
<comment type="caution">
    <text evidence="4">The sequence shown here is derived from an EMBL/GenBank/DDBJ whole genome shotgun (WGS) entry which is preliminary data.</text>
</comment>
<dbReference type="InterPro" id="IPR036875">
    <property type="entry name" value="Znf_CCHC_sf"/>
</dbReference>
<dbReference type="PANTHER" id="PTHR19446">
    <property type="entry name" value="REVERSE TRANSCRIPTASES"/>
    <property type="match status" value="1"/>
</dbReference>
<dbReference type="CDD" id="cd01650">
    <property type="entry name" value="RT_nLTR_like"/>
    <property type="match status" value="1"/>
</dbReference>
<dbReference type="PROSITE" id="PS50878">
    <property type="entry name" value="RT_POL"/>
    <property type="match status" value="1"/>
</dbReference>
<feature type="compositionally biased region" description="Pro residues" evidence="1">
    <location>
        <begin position="319"/>
        <end position="329"/>
    </location>
</feature>
<dbReference type="Gene3D" id="3.60.10.10">
    <property type="entry name" value="Endonuclease/exonuclease/phosphatase"/>
    <property type="match status" value="1"/>
</dbReference>
<dbReference type="AlphaFoldDB" id="A0AAE0R6G6"/>
<feature type="domain" description="Reverse transcriptase" evidence="3">
    <location>
        <begin position="820"/>
        <end position="1092"/>
    </location>
</feature>
<dbReference type="SUPFAM" id="SSF56219">
    <property type="entry name" value="DNase I-like"/>
    <property type="match status" value="1"/>
</dbReference>
<dbReference type="InterPro" id="IPR043502">
    <property type="entry name" value="DNA/RNA_pol_sf"/>
</dbReference>
<dbReference type="PROSITE" id="PS50081">
    <property type="entry name" value="ZF_DAG_PE_2"/>
    <property type="match status" value="1"/>
</dbReference>
<evidence type="ECO:0000256" key="1">
    <source>
        <dbReference type="SAM" id="MobiDB-lite"/>
    </source>
</evidence>
<dbReference type="SUPFAM" id="SSF56672">
    <property type="entry name" value="DNA/RNA polymerases"/>
    <property type="match status" value="1"/>
</dbReference>
<reference evidence="4" key="1">
    <citation type="submission" date="2023-06" db="EMBL/GenBank/DDBJ databases">
        <title>Male Hemibagrus guttatus genome.</title>
        <authorList>
            <person name="Bian C."/>
        </authorList>
    </citation>
    <scope>NUCLEOTIDE SEQUENCE</scope>
    <source>
        <strain evidence="4">Male_cb2023</strain>
        <tissue evidence="4">Muscle</tissue>
    </source>
</reference>
<dbReference type="InterPro" id="IPR057811">
    <property type="entry name" value="RBD_ZCCHC3_2nd"/>
</dbReference>
<dbReference type="InterPro" id="IPR001878">
    <property type="entry name" value="Znf_CCHC"/>
</dbReference>